<dbReference type="EMBL" id="FOBB01000002">
    <property type="protein sequence ID" value="SEL52715.1"/>
    <property type="molecule type" value="Genomic_DNA"/>
</dbReference>
<proteinExistence type="predicted"/>
<accession>A0A1H7QYK6</accession>
<dbReference type="SUPFAM" id="SSF53756">
    <property type="entry name" value="UDP-Glycosyltransferase/glycogen phosphorylase"/>
    <property type="match status" value="1"/>
</dbReference>
<organism evidence="1 2">
    <name type="scientific">Chitinophaga rupis</name>
    <dbReference type="NCBI Taxonomy" id="573321"/>
    <lineage>
        <taxon>Bacteria</taxon>
        <taxon>Pseudomonadati</taxon>
        <taxon>Bacteroidota</taxon>
        <taxon>Chitinophagia</taxon>
        <taxon>Chitinophagales</taxon>
        <taxon>Chitinophagaceae</taxon>
        <taxon>Chitinophaga</taxon>
    </lineage>
</organism>
<evidence type="ECO:0000313" key="2">
    <source>
        <dbReference type="Proteomes" id="UP000198984"/>
    </source>
</evidence>
<evidence type="ECO:0000313" key="1">
    <source>
        <dbReference type="EMBL" id="SEL52715.1"/>
    </source>
</evidence>
<dbReference type="STRING" id="573321.SAMN04488505_102473"/>
<gene>
    <name evidence="1" type="ORF">SAMN04488505_102473</name>
</gene>
<reference evidence="1 2" key="1">
    <citation type="submission" date="2016-10" db="EMBL/GenBank/DDBJ databases">
        <authorList>
            <person name="de Groot N.N."/>
        </authorList>
    </citation>
    <scope>NUCLEOTIDE SEQUENCE [LARGE SCALE GENOMIC DNA]</scope>
    <source>
        <strain evidence="1 2">DSM 21039</strain>
    </source>
</reference>
<protein>
    <submittedName>
        <fullName evidence="1">Glycosyl transferases group 1</fullName>
    </submittedName>
</protein>
<sequence>MQTQRKPALKIFTWHIHGSYLYYLSQGDYDIYIPVNESRTEGYYGRGATFPFGNNVHEVPAAEVKNMQFDCILFQSERNYLQDQYEVLSEAQRQLPRIYLEHNTPAGSACNTRHVVNDPSILLVHVTYYNQLMWNNGHTPTTVIEHGVIDAAVPYNGDLARGLVVVNHLPDRGRTLGWDLYQQVSKHLPLDLVGMGNGNHGLGEVLHPQLPEFRSRYRFYFHPVRHTSLGLAVCEAMMQGVPVVGLATTELPTVIVNGENGYVHTDINYLIQKMQGLLDNHGLANCIGRAGQETAQRRFNIHRFTTDWSHTFHKAIAMQQQPLRTVAALQTAVSE</sequence>
<dbReference type="InterPro" id="IPR050194">
    <property type="entry name" value="Glycosyltransferase_grp1"/>
</dbReference>
<dbReference type="Proteomes" id="UP000198984">
    <property type="component" value="Unassembled WGS sequence"/>
</dbReference>
<dbReference type="PANTHER" id="PTHR45947">
    <property type="entry name" value="SULFOQUINOVOSYL TRANSFERASE SQD2"/>
    <property type="match status" value="1"/>
</dbReference>
<keyword evidence="1" id="KW-0808">Transferase</keyword>
<name>A0A1H7QYK6_9BACT</name>
<dbReference type="GO" id="GO:0016757">
    <property type="term" value="F:glycosyltransferase activity"/>
    <property type="evidence" value="ECO:0007669"/>
    <property type="project" value="TreeGrafter"/>
</dbReference>
<dbReference type="RefSeq" id="WP_089909820.1">
    <property type="nucleotide sequence ID" value="NZ_FOBB01000002.1"/>
</dbReference>
<dbReference type="PANTHER" id="PTHR45947:SF3">
    <property type="entry name" value="SULFOQUINOVOSYL TRANSFERASE SQD2"/>
    <property type="match status" value="1"/>
</dbReference>
<dbReference type="Gene3D" id="3.40.50.2000">
    <property type="entry name" value="Glycogen Phosphorylase B"/>
    <property type="match status" value="1"/>
</dbReference>
<keyword evidence="2" id="KW-1185">Reference proteome</keyword>
<dbReference type="OrthoDB" id="9794513at2"/>
<dbReference type="AlphaFoldDB" id="A0A1H7QYK6"/>
<dbReference type="Pfam" id="PF13692">
    <property type="entry name" value="Glyco_trans_1_4"/>
    <property type="match status" value="1"/>
</dbReference>